<dbReference type="AlphaFoldDB" id="A0A0D7AW53"/>
<sequence length="235" mass="25418">MSKQMPEHGIINGLSPLLPSVPKRPRFQRVSSVSSGSTIVPTSTKEELLQRQRDQVEILCSLRDRELGFNPGTPWIHLESMDQATVSKTAGDFSQPGPSTAPTSHTFVFPSRNTIKSSLQFIPSEPSSSFPSLATLFSEFRMAPMGTPPPLEPSDKDPPRVRLLVEVVTADQVASVVSTSSRCFSGKLKKPEVPMVNAGPDPPIPETAVVIDDENAPFVCPVASACRDLAWSPIV</sequence>
<gene>
    <name evidence="1" type="ORF">CYLTODRAFT_494515</name>
</gene>
<reference evidence="1 2" key="1">
    <citation type="journal article" date="2015" name="Fungal Genet. Biol.">
        <title>Evolution of novel wood decay mechanisms in Agaricales revealed by the genome sequences of Fistulina hepatica and Cylindrobasidium torrendii.</title>
        <authorList>
            <person name="Floudas D."/>
            <person name="Held B.W."/>
            <person name="Riley R."/>
            <person name="Nagy L.G."/>
            <person name="Koehler G."/>
            <person name="Ransdell A.S."/>
            <person name="Younus H."/>
            <person name="Chow J."/>
            <person name="Chiniquy J."/>
            <person name="Lipzen A."/>
            <person name="Tritt A."/>
            <person name="Sun H."/>
            <person name="Haridas S."/>
            <person name="LaButti K."/>
            <person name="Ohm R.A."/>
            <person name="Kues U."/>
            <person name="Blanchette R.A."/>
            <person name="Grigoriev I.V."/>
            <person name="Minto R.E."/>
            <person name="Hibbett D.S."/>
        </authorList>
    </citation>
    <scope>NUCLEOTIDE SEQUENCE [LARGE SCALE GENOMIC DNA]</scope>
    <source>
        <strain evidence="1 2">FP15055 ss-10</strain>
    </source>
</reference>
<protein>
    <submittedName>
        <fullName evidence="1">Uncharacterized protein</fullName>
    </submittedName>
</protein>
<evidence type="ECO:0000313" key="2">
    <source>
        <dbReference type="Proteomes" id="UP000054007"/>
    </source>
</evidence>
<evidence type="ECO:0000313" key="1">
    <source>
        <dbReference type="EMBL" id="KIY62623.1"/>
    </source>
</evidence>
<name>A0A0D7AW53_9AGAR</name>
<proteinExistence type="predicted"/>
<dbReference type="EMBL" id="KN880764">
    <property type="protein sequence ID" value="KIY62623.1"/>
    <property type="molecule type" value="Genomic_DNA"/>
</dbReference>
<organism evidence="1 2">
    <name type="scientific">Cylindrobasidium torrendii FP15055 ss-10</name>
    <dbReference type="NCBI Taxonomy" id="1314674"/>
    <lineage>
        <taxon>Eukaryota</taxon>
        <taxon>Fungi</taxon>
        <taxon>Dikarya</taxon>
        <taxon>Basidiomycota</taxon>
        <taxon>Agaricomycotina</taxon>
        <taxon>Agaricomycetes</taxon>
        <taxon>Agaricomycetidae</taxon>
        <taxon>Agaricales</taxon>
        <taxon>Marasmiineae</taxon>
        <taxon>Physalacriaceae</taxon>
        <taxon>Cylindrobasidium</taxon>
    </lineage>
</organism>
<accession>A0A0D7AW53</accession>
<dbReference type="Proteomes" id="UP000054007">
    <property type="component" value="Unassembled WGS sequence"/>
</dbReference>
<keyword evidence="2" id="KW-1185">Reference proteome</keyword>